<organism evidence="1 2">
    <name type="scientific">Moheibacter stercoris</name>
    <dbReference type="NCBI Taxonomy" id="1628251"/>
    <lineage>
        <taxon>Bacteria</taxon>
        <taxon>Pseudomonadati</taxon>
        <taxon>Bacteroidota</taxon>
        <taxon>Flavobacteriia</taxon>
        <taxon>Flavobacteriales</taxon>
        <taxon>Weeksellaceae</taxon>
        <taxon>Moheibacter</taxon>
    </lineage>
</organism>
<comment type="caution">
    <text evidence="1">The sequence shown here is derived from an EMBL/GenBank/DDBJ whole genome shotgun (WGS) entry which is preliminary data.</text>
</comment>
<name>A0ABV2LVX7_9FLAO</name>
<proteinExistence type="predicted"/>
<evidence type="ECO:0000313" key="1">
    <source>
        <dbReference type="EMBL" id="MET3732701.1"/>
    </source>
</evidence>
<gene>
    <name evidence="1" type="ORF">ABID46_002291</name>
</gene>
<keyword evidence="2" id="KW-1185">Reference proteome</keyword>
<dbReference type="Proteomes" id="UP001549146">
    <property type="component" value="Unassembled WGS sequence"/>
</dbReference>
<accession>A0ABV2LVX7</accession>
<dbReference type="PROSITE" id="PS51257">
    <property type="entry name" value="PROKAR_LIPOPROTEIN"/>
    <property type="match status" value="1"/>
</dbReference>
<evidence type="ECO:0008006" key="3">
    <source>
        <dbReference type="Google" id="ProtNLM"/>
    </source>
</evidence>
<sequence>MRLLIFCFIIIIYSCSAKRFSEDKKDDFFKEFQLVTNNSMQITTEKSFLIFNTNNKDEYFPYDSINKTYFLVEFDSDSVWIQGFYKNEEFSKIGTTIDILPNLNDSYLIELKNEKLNPFTLDNGDVVTVRNSSIDRIFCRIQNFEFFRTVNYFDIENYEEFQNINSDINLKSKSFELSSDLRFLIISYLVKINKIY</sequence>
<evidence type="ECO:0000313" key="2">
    <source>
        <dbReference type="Proteomes" id="UP001549146"/>
    </source>
</evidence>
<protein>
    <recommendedName>
        <fullName evidence="3">Lipoprotein</fullName>
    </recommendedName>
</protein>
<dbReference type="RefSeq" id="WP_354510173.1">
    <property type="nucleotide sequence ID" value="NZ_JBEPMO010000017.1"/>
</dbReference>
<dbReference type="EMBL" id="JBEPMO010000017">
    <property type="protein sequence ID" value="MET3732701.1"/>
    <property type="molecule type" value="Genomic_DNA"/>
</dbReference>
<reference evidence="1 2" key="1">
    <citation type="submission" date="2024-06" db="EMBL/GenBank/DDBJ databases">
        <title>Genomic Encyclopedia of Type Strains, Phase IV (KMG-IV): sequencing the most valuable type-strain genomes for metagenomic binning, comparative biology and taxonomic classification.</title>
        <authorList>
            <person name="Goeker M."/>
        </authorList>
    </citation>
    <scope>NUCLEOTIDE SEQUENCE [LARGE SCALE GENOMIC DNA]</scope>
    <source>
        <strain evidence="1 2">DSM 29388</strain>
    </source>
</reference>